<evidence type="ECO:0000256" key="3">
    <source>
        <dbReference type="ARBA" id="ARBA00022737"/>
    </source>
</evidence>
<dbReference type="Gene3D" id="3.40.50.10420">
    <property type="entry name" value="NagB/RpiA/CoA transferase-like"/>
    <property type="match status" value="1"/>
</dbReference>
<dbReference type="PROSITE" id="PS00198">
    <property type="entry name" value="4FE4S_FER_1"/>
    <property type="match status" value="1"/>
</dbReference>
<keyword evidence="3" id="KW-0677">Repeat</keyword>
<dbReference type="SUPFAM" id="SSF100950">
    <property type="entry name" value="NagB/RpiA/CoA transferase-like"/>
    <property type="match status" value="1"/>
</dbReference>
<accession>A0A5J4SLN2</accession>
<comment type="caution">
    <text evidence="6">The sequence shown here is derived from an EMBL/GenBank/DDBJ whole genome shotgun (WGS) entry which is preliminary data.</text>
</comment>
<dbReference type="InterPro" id="IPR003741">
    <property type="entry name" value="LUD_dom"/>
</dbReference>
<dbReference type="PROSITE" id="PS51379">
    <property type="entry name" value="4FE4S_FER_2"/>
    <property type="match status" value="1"/>
</dbReference>
<feature type="domain" description="4Fe-4S ferredoxin-type" evidence="5">
    <location>
        <begin position="184"/>
        <end position="214"/>
    </location>
</feature>
<dbReference type="Pfam" id="PF13183">
    <property type="entry name" value="Fer4_8"/>
    <property type="match status" value="1"/>
</dbReference>
<evidence type="ECO:0000256" key="2">
    <source>
        <dbReference type="ARBA" id="ARBA00022485"/>
    </source>
</evidence>
<dbReference type="Pfam" id="PF11870">
    <property type="entry name" value="LutB_C"/>
    <property type="match status" value="1"/>
</dbReference>
<dbReference type="InterPro" id="IPR017896">
    <property type="entry name" value="4Fe4S_Fe-S-bd"/>
</dbReference>
<protein>
    <submittedName>
        <fullName evidence="6">Lactate utilization protein B</fullName>
    </submittedName>
</protein>
<dbReference type="InterPro" id="IPR004452">
    <property type="entry name" value="LutB/LldF"/>
</dbReference>
<keyword evidence="2" id="KW-0411">Iron-sulfur</keyword>
<keyword evidence="2" id="KW-0004">4Fe-4S</keyword>
<keyword evidence="2" id="KW-0479">Metal-binding</keyword>
<reference evidence="6" key="1">
    <citation type="submission" date="2019-03" db="EMBL/GenBank/DDBJ databases">
        <title>Single cell metagenomics reveals metabolic interactions within the superorganism composed of flagellate Streblomastix strix and complex community of Bacteroidetes bacteria on its surface.</title>
        <authorList>
            <person name="Treitli S.C."/>
            <person name="Kolisko M."/>
            <person name="Husnik F."/>
            <person name="Keeling P."/>
            <person name="Hampl V."/>
        </authorList>
    </citation>
    <scope>NUCLEOTIDE SEQUENCE</scope>
    <source>
        <strain evidence="6">STM</strain>
    </source>
</reference>
<keyword evidence="2" id="KW-0408">Iron</keyword>
<evidence type="ECO:0000256" key="1">
    <source>
        <dbReference type="ARBA" id="ARBA00022448"/>
    </source>
</evidence>
<evidence type="ECO:0000256" key="4">
    <source>
        <dbReference type="ARBA" id="ARBA00022982"/>
    </source>
</evidence>
<keyword evidence="4" id="KW-0249">Electron transport</keyword>
<dbReference type="AlphaFoldDB" id="A0A5J4SLN2"/>
<name>A0A5J4SLN2_9ZZZZ</name>
<gene>
    <name evidence="6" type="ORF">EZS27_006337</name>
</gene>
<dbReference type="InterPro" id="IPR009051">
    <property type="entry name" value="Helical_ferredxn"/>
</dbReference>
<proteinExistence type="predicted"/>
<dbReference type="InterPro" id="IPR024569">
    <property type="entry name" value="LutB_C"/>
</dbReference>
<evidence type="ECO:0000313" key="6">
    <source>
        <dbReference type="EMBL" id="KAA6346115.1"/>
    </source>
</evidence>
<dbReference type="Pfam" id="PF02589">
    <property type="entry name" value="LUD_dom"/>
    <property type="match status" value="1"/>
</dbReference>
<dbReference type="GO" id="GO:0006089">
    <property type="term" value="P:lactate metabolic process"/>
    <property type="evidence" value="ECO:0007669"/>
    <property type="project" value="InterPro"/>
</dbReference>
<keyword evidence="1" id="KW-0813">Transport</keyword>
<dbReference type="InterPro" id="IPR037171">
    <property type="entry name" value="NagB/RpiA_transferase-like"/>
</dbReference>
<dbReference type="PANTHER" id="PTHR47153:SF2">
    <property type="entry name" value="LACTATE UTILIZATION PROTEIN B"/>
    <property type="match status" value="1"/>
</dbReference>
<dbReference type="GO" id="GO:0051539">
    <property type="term" value="F:4 iron, 4 sulfur cluster binding"/>
    <property type="evidence" value="ECO:0007669"/>
    <property type="project" value="UniProtKB-KW"/>
</dbReference>
<dbReference type="PANTHER" id="PTHR47153">
    <property type="entry name" value="LACTATE UTILIZATION PROTEIN B"/>
    <property type="match status" value="1"/>
</dbReference>
<dbReference type="InterPro" id="IPR017900">
    <property type="entry name" value="4Fe4S_Fe_S_CS"/>
</dbReference>
<sequence length="350" mass="39129">MLTEECGLNPFLHEKGIEVVDTDLGERIIQFRGEAPSHIVLPAIHLKKEEIGETFHEKLGTEKGASDPTYLTQAARRHLRQKFLTADVALTGVNFAVAETGAIVVCTNEGNADMGVHAAPVQIHCMGIEKIIPRQEDLGVFTRLLARNATGQAVTTYTSHYRQPKPGGAMYLVIVDNGRSNYLGNPKYMNSLKCIRCGGCMNTCPVYRRSGGHSYGYVIPGPIGSILAPQRDMRRHRDLPFASSLCGSCTDVCPVKIDIHEQLYRWRQELTQRKRTALVKRLSMKAAGVVLSGNKRYNLAGRLARLAVRYLPGKLLYLPLNVWGKGRELPAPPRQSFKQWYIRTHKRKKL</sequence>
<evidence type="ECO:0000259" key="5">
    <source>
        <dbReference type="PROSITE" id="PS51379"/>
    </source>
</evidence>
<dbReference type="InterPro" id="IPR024185">
    <property type="entry name" value="FTHF_cligase-like_sf"/>
</dbReference>
<organism evidence="6">
    <name type="scientific">termite gut metagenome</name>
    <dbReference type="NCBI Taxonomy" id="433724"/>
    <lineage>
        <taxon>unclassified sequences</taxon>
        <taxon>metagenomes</taxon>
        <taxon>organismal metagenomes</taxon>
    </lineage>
</organism>
<dbReference type="EMBL" id="SNRY01000142">
    <property type="protein sequence ID" value="KAA6346115.1"/>
    <property type="molecule type" value="Genomic_DNA"/>
</dbReference>
<dbReference type="SUPFAM" id="SSF54862">
    <property type="entry name" value="4Fe-4S ferredoxins"/>
    <property type="match status" value="1"/>
</dbReference>
<dbReference type="Gene3D" id="1.10.1060.10">
    <property type="entry name" value="Alpha-helical ferredoxin"/>
    <property type="match status" value="1"/>
</dbReference>